<dbReference type="EMBL" id="DVJO01000113">
    <property type="protein sequence ID" value="HIS83002.1"/>
    <property type="molecule type" value="Genomic_DNA"/>
</dbReference>
<reference evidence="1" key="2">
    <citation type="journal article" date="2021" name="PeerJ">
        <title>Extensive microbial diversity within the chicken gut microbiome revealed by metagenomics and culture.</title>
        <authorList>
            <person name="Gilroy R."/>
            <person name="Ravi A."/>
            <person name="Getino M."/>
            <person name="Pursley I."/>
            <person name="Horton D.L."/>
            <person name="Alikhan N.F."/>
            <person name="Baker D."/>
            <person name="Gharbi K."/>
            <person name="Hall N."/>
            <person name="Watson M."/>
            <person name="Adriaenssens E.M."/>
            <person name="Foster-Nyarko E."/>
            <person name="Jarju S."/>
            <person name="Secka A."/>
            <person name="Antonio M."/>
            <person name="Oren A."/>
            <person name="Chaudhuri R.R."/>
            <person name="La Ragione R."/>
            <person name="Hildebrand F."/>
            <person name="Pallen M.J."/>
        </authorList>
    </citation>
    <scope>NUCLEOTIDE SEQUENCE</scope>
    <source>
        <strain evidence="1">CHK152-2994</strain>
    </source>
</reference>
<gene>
    <name evidence="1" type="ORF">IAD41_05280</name>
</gene>
<protein>
    <submittedName>
        <fullName evidence="1">Uncharacterized protein</fullName>
    </submittedName>
</protein>
<dbReference type="AlphaFoldDB" id="A0A9D1K3P9"/>
<comment type="caution">
    <text evidence="1">The sequence shown here is derived from an EMBL/GenBank/DDBJ whole genome shotgun (WGS) entry which is preliminary data.</text>
</comment>
<evidence type="ECO:0000313" key="2">
    <source>
        <dbReference type="Proteomes" id="UP000824139"/>
    </source>
</evidence>
<name>A0A9D1K3P9_9BACT</name>
<organism evidence="1 2">
    <name type="scientific">Candidatus Scatenecus faecavium</name>
    <dbReference type="NCBI Taxonomy" id="2840915"/>
    <lineage>
        <taxon>Bacteria</taxon>
        <taxon>Candidatus Scatenecus</taxon>
    </lineage>
</organism>
<proteinExistence type="predicted"/>
<accession>A0A9D1K3P9</accession>
<sequence>MCKLKVRYGEIEFEAEGTSEFIEAERKVFQDNLREAMALMATTQNFVKTKFIQAESVLPENTHALIDTVANDTQKYSSLSQYLRSRNFSSDTDRVLGVAFYLLHNENKENFSANCIKTALKDARQNIPTNINACINQSINVGRIVEDKENKIDGKKTYYITQDGIDYCNNFVAKENNSSKTSKSKTKKSKTTNITPVCEVDVDSLNCDKYCDITKLERLNDQIRVLMYMYTKETDFEEFTVKEIEYILTTRFKIAATTRQVKYYFEKAGTEVHSTPTGNGKQYKYKLLNNGLKAAESIINSTKE</sequence>
<reference evidence="1" key="1">
    <citation type="submission" date="2020-10" db="EMBL/GenBank/DDBJ databases">
        <authorList>
            <person name="Gilroy R."/>
        </authorList>
    </citation>
    <scope>NUCLEOTIDE SEQUENCE</scope>
    <source>
        <strain evidence="1">CHK152-2994</strain>
    </source>
</reference>
<evidence type="ECO:0000313" key="1">
    <source>
        <dbReference type="EMBL" id="HIS83002.1"/>
    </source>
</evidence>
<dbReference type="Proteomes" id="UP000824139">
    <property type="component" value="Unassembled WGS sequence"/>
</dbReference>